<dbReference type="EMBL" id="QCZH01000022">
    <property type="protein sequence ID" value="PWA07080.1"/>
    <property type="molecule type" value="Genomic_DNA"/>
</dbReference>
<evidence type="ECO:0000313" key="7">
    <source>
        <dbReference type="EMBL" id="PWA07080.1"/>
    </source>
</evidence>
<keyword evidence="5 6" id="KW-0472">Membrane</keyword>
<dbReference type="RefSeq" id="WP_116764339.1">
    <property type="nucleotide sequence ID" value="NZ_QCZH01000022.1"/>
</dbReference>
<feature type="transmembrane region" description="Helical" evidence="6">
    <location>
        <begin position="291"/>
        <end position="311"/>
    </location>
</feature>
<evidence type="ECO:0000256" key="6">
    <source>
        <dbReference type="SAM" id="Phobius"/>
    </source>
</evidence>
<comment type="caution">
    <text evidence="7">The sequence shown here is derived from an EMBL/GenBank/DDBJ whole genome shotgun (WGS) entry which is preliminary data.</text>
</comment>
<keyword evidence="8" id="KW-1185">Reference proteome</keyword>
<evidence type="ECO:0000256" key="5">
    <source>
        <dbReference type="ARBA" id="ARBA00023136"/>
    </source>
</evidence>
<evidence type="ECO:0000256" key="3">
    <source>
        <dbReference type="ARBA" id="ARBA00022692"/>
    </source>
</evidence>
<dbReference type="PANTHER" id="PTHR30238:SF0">
    <property type="entry name" value="THYLAKOID MEMBRANE PROTEIN TERC, CHLOROPLASTIC"/>
    <property type="match status" value="1"/>
</dbReference>
<feature type="transmembrane region" description="Helical" evidence="6">
    <location>
        <begin position="76"/>
        <end position="99"/>
    </location>
</feature>
<dbReference type="OrthoDB" id="9783692at2"/>
<feature type="transmembrane region" description="Helical" evidence="6">
    <location>
        <begin position="6"/>
        <end position="25"/>
    </location>
</feature>
<feature type="transmembrane region" description="Helical" evidence="6">
    <location>
        <begin position="204"/>
        <end position="228"/>
    </location>
</feature>
<sequence length="322" mass="36500">MIVWISFIVLIMLILALDLGVFNKTPHVIGTKEASKWTAIWVTLSMLFSGVVYWLYTTDYVLNPDHLKPSVAAMKFVTGYLIELSLSIDNIFVIALIFASFKIPKKFQHRVLFWGILGAIVFRGLMIYFGVLLINKFTWMAYIFGAFLLFTAIKMLFASEDEEEFNPKKSLIYKIIGKIIPISTHTEKEHFFIKTEKGNAATPLFVALIVIEVMDVVFAIDSVPAILAITSDPFLVFSSNIFAILGLRSMYFFLANMLEKFSHLEYSLIAILSFVGLKMLLHDYIEIPEWVSLTFIASTLIIGVIVSLQISKKESASEEDKD</sequence>
<accession>A0A2U1JPG9</accession>
<evidence type="ECO:0000256" key="1">
    <source>
        <dbReference type="ARBA" id="ARBA00004141"/>
    </source>
</evidence>
<dbReference type="AlphaFoldDB" id="A0A2U1JPG9"/>
<dbReference type="PANTHER" id="PTHR30238">
    <property type="entry name" value="MEMBRANE BOUND PREDICTED REDOX MODULATOR"/>
    <property type="match status" value="1"/>
</dbReference>
<feature type="transmembrane region" description="Helical" evidence="6">
    <location>
        <begin position="234"/>
        <end position="254"/>
    </location>
</feature>
<feature type="transmembrane region" description="Helical" evidence="6">
    <location>
        <begin position="111"/>
        <end position="133"/>
    </location>
</feature>
<dbReference type="InterPro" id="IPR005496">
    <property type="entry name" value="Integral_membrane_TerC"/>
</dbReference>
<dbReference type="InterPro" id="IPR022369">
    <property type="entry name" value="Integral_membrane_TerC_rswitch"/>
</dbReference>
<keyword evidence="4 6" id="KW-1133">Transmembrane helix</keyword>
<reference evidence="7 8" key="1">
    <citation type="submission" date="2018-04" db="EMBL/GenBank/DDBJ databases">
        <title>Flavobacterium sp. nov., isolated from glacier ice.</title>
        <authorList>
            <person name="Liu Q."/>
            <person name="Xin Y.-H."/>
        </authorList>
    </citation>
    <scope>NUCLEOTIDE SEQUENCE [LARGE SCALE GENOMIC DNA]</scope>
    <source>
        <strain evidence="7 8">LB2P30</strain>
    </source>
</reference>
<dbReference type="Proteomes" id="UP000245618">
    <property type="component" value="Unassembled WGS sequence"/>
</dbReference>
<comment type="subcellular location">
    <subcellularLocation>
        <location evidence="1">Membrane</location>
        <topology evidence="1">Multi-pass membrane protein</topology>
    </subcellularLocation>
</comment>
<dbReference type="NCBIfam" id="TIGR03718">
    <property type="entry name" value="R_switched_Alx"/>
    <property type="match status" value="1"/>
</dbReference>
<evidence type="ECO:0000256" key="4">
    <source>
        <dbReference type="ARBA" id="ARBA00022989"/>
    </source>
</evidence>
<evidence type="ECO:0000313" key="8">
    <source>
        <dbReference type="Proteomes" id="UP000245618"/>
    </source>
</evidence>
<protein>
    <recommendedName>
        <fullName evidence="9">Tellurium resistance protein TerC</fullName>
    </recommendedName>
</protein>
<feature type="transmembrane region" description="Helical" evidence="6">
    <location>
        <begin position="266"/>
        <end position="285"/>
    </location>
</feature>
<feature type="transmembrane region" description="Helical" evidence="6">
    <location>
        <begin position="37"/>
        <end position="56"/>
    </location>
</feature>
<gene>
    <name evidence="7" type="ORF">DB891_14685</name>
</gene>
<evidence type="ECO:0008006" key="9">
    <source>
        <dbReference type="Google" id="ProtNLM"/>
    </source>
</evidence>
<feature type="transmembrane region" description="Helical" evidence="6">
    <location>
        <begin position="139"/>
        <end position="159"/>
    </location>
</feature>
<name>A0A2U1JPG9_9FLAO</name>
<comment type="similarity">
    <text evidence="2">Belongs to the TerC family.</text>
</comment>
<dbReference type="GO" id="GO:0016020">
    <property type="term" value="C:membrane"/>
    <property type="evidence" value="ECO:0007669"/>
    <property type="project" value="UniProtKB-SubCell"/>
</dbReference>
<keyword evidence="3 6" id="KW-0812">Transmembrane</keyword>
<dbReference type="Pfam" id="PF03741">
    <property type="entry name" value="TerC"/>
    <property type="match status" value="1"/>
</dbReference>
<evidence type="ECO:0000256" key="2">
    <source>
        <dbReference type="ARBA" id="ARBA00007511"/>
    </source>
</evidence>
<organism evidence="7 8">
    <name type="scientific">Flavobacterium laiguense</name>
    <dbReference type="NCBI Taxonomy" id="2169409"/>
    <lineage>
        <taxon>Bacteria</taxon>
        <taxon>Pseudomonadati</taxon>
        <taxon>Bacteroidota</taxon>
        <taxon>Flavobacteriia</taxon>
        <taxon>Flavobacteriales</taxon>
        <taxon>Flavobacteriaceae</taxon>
        <taxon>Flavobacterium</taxon>
    </lineage>
</organism>
<proteinExistence type="inferred from homology"/>